<dbReference type="SUPFAM" id="SSF53822">
    <property type="entry name" value="Periplasmic binding protein-like I"/>
    <property type="match status" value="1"/>
</dbReference>
<evidence type="ECO:0000313" key="6">
    <source>
        <dbReference type="Proteomes" id="UP001597158"/>
    </source>
</evidence>
<dbReference type="InterPro" id="IPR051010">
    <property type="entry name" value="BCAA_transport"/>
</dbReference>
<dbReference type="Gene3D" id="3.40.50.2300">
    <property type="match status" value="2"/>
</dbReference>
<keyword evidence="6" id="KW-1185">Reference proteome</keyword>
<sequence length="382" mass="40496">MKLRHTLLAAISLAFAASAAHAEIKVGVVVSATGPAASLGIPERNTVALLPTTIGGEPVRYIVLDDASDTTTAVKNARKLVAEDKVDVLIGSTTSPASLAMIDVAAETSTPMISLAASARIVSPMDDKKRWIFKTPQNDQQMASAIVEHMTANNVKRVSFIGFANAYGEGWFEQFKKQAEEKGIELVANERFNPADTSVTGQALKLMAAKPDAVFIAGSGTPSALPQKTLRERGYKGPIYQTHGVANNDFLRICGKDCEGTLLPVGPVQMARSLDDSHPVKASALAYVEKYEAVHGEGSVSSFGAYAWDAGVLLEAAAPVALQVAKPGSAEFRSALRDALEGVKEVAGATGIYTMSADDHLGLDERSRVMIEIRNGTWSLLK</sequence>
<name>A0ABW3WHP5_9RHOO</name>
<dbReference type="PANTHER" id="PTHR30483">
    <property type="entry name" value="LEUCINE-SPECIFIC-BINDING PROTEIN"/>
    <property type="match status" value="1"/>
</dbReference>
<accession>A0ABW3WHP5</accession>
<keyword evidence="2 3" id="KW-0732">Signal</keyword>
<organism evidence="5 6">
    <name type="scientific">Thauera mechernichensis</name>
    <dbReference type="NCBI Taxonomy" id="82788"/>
    <lineage>
        <taxon>Bacteria</taxon>
        <taxon>Pseudomonadati</taxon>
        <taxon>Pseudomonadota</taxon>
        <taxon>Betaproteobacteria</taxon>
        <taxon>Rhodocyclales</taxon>
        <taxon>Zoogloeaceae</taxon>
        <taxon>Thauera</taxon>
    </lineage>
</organism>
<evidence type="ECO:0000256" key="2">
    <source>
        <dbReference type="ARBA" id="ARBA00022729"/>
    </source>
</evidence>
<evidence type="ECO:0000256" key="1">
    <source>
        <dbReference type="ARBA" id="ARBA00010062"/>
    </source>
</evidence>
<dbReference type="EMBL" id="JBHTMC010000033">
    <property type="protein sequence ID" value="MFD1265403.1"/>
    <property type="molecule type" value="Genomic_DNA"/>
</dbReference>
<proteinExistence type="inferred from homology"/>
<dbReference type="CDD" id="cd06333">
    <property type="entry name" value="PBP1_ABC_RPA1789-like"/>
    <property type="match status" value="1"/>
</dbReference>
<evidence type="ECO:0000256" key="3">
    <source>
        <dbReference type="SAM" id="SignalP"/>
    </source>
</evidence>
<feature type="domain" description="Leucine-binding protein" evidence="4">
    <location>
        <begin position="23"/>
        <end position="361"/>
    </location>
</feature>
<dbReference type="RefSeq" id="WP_002938929.1">
    <property type="nucleotide sequence ID" value="NZ_JARQZE010000017.1"/>
</dbReference>
<dbReference type="InterPro" id="IPR028081">
    <property type="entry name" value="Leu-bd"/>
</dbReference>
<evidence type="ECO:0000313" key="5">
    <source>
        <dbReference type="EMBL" id="MFD1265403.1"/>
    </source>
</evidence>
<evidence type="ECO:0000259" key="4">
    <source>
        <dbReference type="Pfam" id="PF13458"/>
    </source>
</evidence>
<protein>
    <submittedName>
        <fullName evidence="5">ABC transporter substrate-binding protein</fullName>
    </submittedName>
</protein>
<feature type="signal peptide" evidence="3">
    <location>
        <begin position="1"/>
        <end position="22"/>
    </location>
</feature>
<comment type="similarity">
    <text evidence="1">Belongs to the leucine-binding protein family.</text>
</comment>
<dbReference type="Proteomes" id="UP001597158">
    <property type="component" value="Unassembled WGS sequence"/>
</dbReference>
<feature type="chain" id="PRO_5045300243" evidence="3">
    <location>
        <begin position="23"/>
        <end position="382"/>
    </location>
</feature>
<reference evidence="6" key="1">
    <citation type="journal article" date="2019" name="Int. J. Syst. Evol. Microbiol.">
        <title>The Global Catalogue of Microorganisms (GCM) 10K type strain sequencing project: providing services to taxonomists for standard genome sequencing and annotation.</title>
        <authorList>
            <consortium name="The Broad Institute Genomics Platform"/>
            <consortium name="The Broad Institute Genome Sequencing Center for Infectious Disease"/>
            <person name="Wu L."/>
            <person name="Ma J."/>
        </authorList>
    </citation>
    <scope>NUCLEOTIDE SEQUENCE [LARGE SCALE GENOMIC DNA]</scope>
    <source>
        <strain evidence="6">CCUG 48884</strain>
    </source>
</reference>
<gene>
    <name evidence="5" type="ORF">ACFQ4M_17665</name>
</gene>
<comment type="caution">
    <text evidence="5">The sequence shown here is derived from an EMBL/GenBank/DDBJ whole genome shotgun (WGS) entry which is preliminary data.</text>
</comment>
<dbReference type="PANTHER" id="PTHR30483:SF38">
    <property type="entry name" value="BLR7848 PROTEIN"/>
    <property type="match status" value="1"/>
</dbReference>
<dbReference type="Pfam" id="PF13458">
    <property type="entry name" value="Peripla_BP_6"/>
    <property type="match status" value="1"/>
</dbReference>
<dbReference type="InterPro" id="IPR028082">
    <property type="entry name" value="Peripla_BP_I"/>
</dbReference>